<evidence type="ECO:0000313" key="5">
    <source>
        <dbReference type="Proteomes" id="UP000231322"/>
    </source>
</evidence>
<evidence type="ECO:0000256" key="2">
    <source>
        <dbReference type="SAM" id="Coils"/>
    </source>
</evidence>
<dbReference type="InterPro" id="IPR001173">
    <property type="entry name" value="Glyco_trans_2-like"/>
</dbReference>
<dbReference type="InterPro" id="IPR011990">
    <property type="entry name" value="TPR-like_helical_dom_sf"/>
</dbReference>
<reference evidence="4 5" key="1">
    <citation type="submission" date="2017-10" db="EMBL/GenBank/DDBJ databases">
        <title>Reclassification of Eubacterium combesii and discrepancies in the nomenclature of botulinum neurotoxin producing clostridia. Request for an Opinion.</title>
        <authorList>
            <person name="Dobritsa A.P."/>
            <person name="Kutumbaka K.K."/>
            <person name="Samadpour M."/>
        </authorList>
    </citation>
    <scope>NUCLEOTIDE SEQUENCE [LARGE SCALE GENOMIC DNA]</scope>
    <source>
        <strain evidence="4 5">DSM 20696</strain>
    </source>
</reference>
<gene>
    <name evidence="4" type="ORF">CS538_12300</name>
</gene>
<dbReference type="SUPFAM" id="SSF53448">
    <property type="entry name" value="Nucleotide-diphospho-sugar transferases"/>
    <property type="match status" value="1"/>
</dbReference>
<keyword evidence="2" id="KW-0175">Coiled coil</keyword>
<dbReference type="AlphaFoldDB" id="A0A2G7HFA6"/>
<protein>
    <submittedName>
        <fullName evidence="4">Glycosyl transferase</fullName>
    </submittedName>
</protein>
<dbReference type="GO" id="GO:0016740">
    <property type="term" value="F:transferase activity"/>
    <property type="evidence" value="ECO:0007669"/>
    <property type="project" value="UniProtKB-KW"/>
</dbReference>
<evidence type="ECO:0000256" key="1">
    <source>
        <dbReference type="PROSITE-ProRule" id="PRU00339"/>
    </source>
</evidence>
<sequence length="473" mass="55931">MISLCMIVKNEEKNLKSCLEKAALFVDEIVIVDTGSKDRTIDIAKKFTDKIYNFSWCNDFSKARNFSIEKASKDWILILDADEFITKFDIKEVKEFIKEENIVGRINVINLFDNESIINKSYFRLGRLFNRNYFKYIGKIHEQLTPIHSQAYEKKNINIEIEHIGYIKSEIKRKNKIERNISLIKNSIKEDGESPYLYYQLGKIYYTDKNYKEASNAFGKAIEMPLNLKECYVQDLIESYGYTLINIKDYSEALKIKKFEGCYKNSADFQFLMGIIFMNNNKFTEAAKRFYKCLELEEGKIKGVNSLLPNYNLGVIFETLGYVKEAEDYYKKCEQYDLAKKRLENIDNFNKSLKGIKKEIERLINLNYIEKARKILEDNKEKLREDIDIFSMKAIMSIMENNLEEAEKFIFQGLNKDKKNFDLNYNLAYIYEIKGLYKEAIFKYKESIKLCNNEKLKDNIITKIEEIKKIIEN</sequence>
<dbReference type="PANTHER" id="PTHR43630">
    <property type="entry name" value="POLY-BETA-1,6-N-ACETYL-D-GLUCOSAMINE SYNTHASE"/>
    <property type="match status" value="1"/>
</dbReference>
<feature type="coiled-coil region" evidence="2">
    <location>
        <begin position="346"/>
        <end position="393"/>
    </location>
</feature>
<keyword evidence="4" id="KW-0808">Transferase</keyword>
<dbReference type="InterPro" id="IPR019734">
    <property type="entry name" value="TPR_rpt"/>
</dbReference>
<feature type="repeat" description="TPR" evidence="1">
    <location>
        <begin position="195"/>
        <end position="228"/>
    </location>
</feature>
<dbReference type="Gene3D" id="3.90.550.10">
    <property type="entry name" value="Spore Coat Polysaccharide Biosynthesis Protein SpsA, Chain A"/>
    <property type="match status" value="1"/>
</dbReference>
<name>A0A2G7HFA6_9CLOT</name>
<dbReference type="CDD" id="cd02511">
    <property type="entry name" value="Beta4Glucosyltransferase"/>
    <property type="match status" value="1"/>
</dbReference>
<evidence type="ECO:0000259" key="3">
    <source>
        <dbReference type="Pfam" id="PF00535"/>
    </source>
</evidence>
<dbReference type="PROSITE" id="PS50005">
    <property type="entry name" value="TPR"/>
    <property type="match status" value="2"/>
</dbReference>
<dbReference type="InterPro" id="IPR029044">
    <property type="entry name" value="Nucleotide-diphossugar_trans"/>
</dbReference>
<dbReference type="SMART" id="SM00028">
    <property type="entry name" value="TPR"/>
    <property type="match status" value="5"/>
</dbReference>
<dbReference type="Pfam" id="PF00535">
    <property type="entry name" value="Glycos_transf_2"/>
    <property type="match status" value="1"/>
</dbReference>
<keyword evidence="1" id="KW-0802">TPR repeat</keyword>
<feature type="repeat" description="TPR" evidence="1">
    <location>
        <begin position="267"/>
        <end position="300"/>
    </location>
</feature>
<dbReference type="Proteomes" id="UP000231322">
    <property type="component" value="Unassembled WGS sequence"/>
</dbReference>
<dbReference type="EMBL" id="PEIK01000009">
    <property type="protein sequence ID" value="PIH03769.1"/>
    <property type="molecule type" value="Genomic_DNA"/>
</dbReference>
<accession>A0A2G7HFA6</accession>
<dbReference type="Pfam" id="PF13181">
    <property type="entry name" value="TPR_8"/>
    <property type="match status" value="3"/>
</dbReference>
<evidence type="ECO:0000313" key="4">
    <source>
        <dbReference type="EMBL" id="PIH03769.1"/>
    </source>
</evidence>
<dbReference type="Gene3D" id="1.25.40.10">
    <property type="entry name" value="Tetratricopeptide repeat domain"/>
    <property type="match status" value="3"/>
</dbReference>
<dbReference type="SUPFAM" id="SSF48452">
    <property type="entry name" value="TPR-like"/>
    <property type="match status" value="2"/>
</dbReference>
<comment type="caution">
    <text evidence="4">The sequence shown here is derived from an EMBL/GenBank/DDBJ whole genome shotgun (WGS) entry which is preliminary data.</text>
</comment>
<proteinExistence type="predicted"/>
<keyword evidence="5" id="KW-1185">Reference proteome</keyword>
<feature type="domain" description="Glycosyltransferase 2-like" evidence="3">
    <location>
        <begin position="3"/>
        <end position="128"/>
    </location>
</feature>
<organism evidence="4 5">
    <name type="scientific">Clostridium combesii</name>
    <dbReference type="NCBI Taxonomy" id="39481"/>
    <lineage>
        <taxon>Bacteria</taxon>
        <taxon>Bacillati</taxon>
        <taxon>Bacillota</taxon>
        <taxon>Clostridia</taxon>
        <taxon>Eubacteriales</taxon>
        <taxon>Clostridiaceae</taxon>
        <taxon>Clostridium</taxon>
    </lineage>
</organism>
<dbReference type="PANTHER" id="PTHR43630:SF2">
    <property type="entry name" value="GLYCOSYLTRANSFERASE"/>
    <property type="match status" value="1"/>
</dbReference>